<reference evidence="2" key="1">
    <citation type="journal article" date="2020" name="New Phytol.">
        <title>Comparative genomics reveals dynamic genome evolution in host specialist ectomycorrhizal fungi.</title>
        <authorList>
            <person name="Lofgren L.A."/>
            <person name="Nguyen N.H."/>
            <person name="Vilgalys R."/>
            <person name="Ruytinx J."/>
            <person name="Liao H.L."/>
            <person name="Branco S."/>
            <person name="Kuo A."/>
            <person name="LaButti K."/>
            <person name="Lipzen A."/>
            <person name="Andreopoulos W."/>
            <person name="Pangilinan J."/>
            <person name="Riley R."/>
            <person name="Hundley H."/>
            <person name="Na H."/>
            <person name="Barry K."/>
            <person name="Grigoriev I.V."/>
            <person name="Stajich J.E."/>
            <person name="Kennedy P.G."/>
        </authorList>
    </citation>
    <scope>NUCLEOTIDE SEQUENCE</scope>
    <source>
        <strain evidence="2">FC203</strain>
    </source>
</reference>
<dbReference type="Proteomes" id="UP001195769">
    <property type="component" value="Unassembled WGS sequence"/>
</dbReference>
<accession>A0AAD4EBR9</accession>
<evidence type="ECO:0000313" key="3">
    <source>
        <dbReference type="Proteomes" id="UP001195769"/>
    </source>
</evidence>
<evidence type="ECO:0000313" key="2">
    <source>
        <dbReference type="EMBL" id="KAG1903355.1"/>
    </source>
</evidence>
<protein>
    <submittedName>
        <fullName evidence="2">Uncharacterized protein</fullName>
    </submittedName>
</protein>
<feature type="region of interest" description="Disordered" evidence="1">
    <location>
        <begin position="54"/>
        <end position="73"/>
    </location>
</feature>
<organism evidence="2 3">
    <name type="scientific">Suillus fuscotomentosus</name>
    <dbReference type="NCBI Taxonomy" id="1912939"/>
    <lineage>
        <taxon>Eukaryota</taxon>
        <taxon>Fungi</taxon>
        <taxon>Dikarya</taxon>
        <taxon>Basidiomycota</taxon>
        <taxon>Agaricomycotina</taxon>
        <taxon>Agaricomycetes</taxon>
        <taxon>Agaricomycetidae</taxon>
        <taxon>Boletales</taxon>
        <taxon>Suillineae</taxon>
        <taxon>Suillaceae</taxon>
        <taxon>Suillus</taxon>
    </lineage>
</organism>
<evidence type="ECO:0000256" key="1">
    <source>
        <dbReference type="SAM" id="MobiDB-lite"/>
    </source>
</evidence>
<dbReference type="RefSeq" id="XP_041228930.1">
    <property type="nucleotide sequence ID" value="XM_041374732.1"/>
</dbReference>
<dbReference type="AlphaFoldDB" id="A0AAD4EBR9"/>
<keyword evidence="3" id="KW-1185">Reference proteome</keyword>
<feature type="region of interest" description="Disordered" evidence="1">
    <location>
        <begin position="1"/>
        <end position="20"/>
    </location>
</feature>
<proteinExistence type="predicted"/>
<name>A0AAD4EBR9_9AGAM</name>
<dbReference type="GeneID" id="64669030"/>
<dbReference type="EMBL" id="JABBWK010000013">
    <property type="protein sequence ID" value="KAG1903355.1"/>
    <property type="molecule type" value="Genomic_DNA"/>
</dbReference>
<comment type="caution">
    <text evidence="2">The sequence shown here is derived from an EMBL/GenBank/DDBJ whole genome shotgun (WGS) entry which is preliminary data.</text>
</comment>
<sequence length="93" mass="10523">MSRSNQRGRTNTSTGTDTSKKCTIHWEGVRSARTEHLLTWCKENEDARIKLFSDSAKDAKEQGRKKKQSGTSRDVVYSQVAQAVFSNDEDLEV</sequence>
<gene>
    <name evidence="2" type="ORF">F5891DRAFT_947311</name>
</gene>
<feature type="compositionally biased region" description="Polar residues" evidence="1">
    <location>
        <begin position="1"/>
        <end position="17"/>
    </location>
</feature>